<name>A0ABV3H6X5_9ACTN</name>
<dbReference type="CDD" id="cd07043">
    <property type="entry name" value="STAS_anti-anti-sigma_factors"/>
    <property type="match status" value="1"/>
</dbReference>
<comment type="caution">
    <text evidence="2">The sequence shown here is derived from an EMBL/GenBank/DDBJ whole genome shotgun (WGS) entry which is preliminary data.</text>
</comment>
<dbReference type="Gene3D" id="3.30.750.24">
    <property type="entry name" value="STAS domain"/>
    <property type="match status" value="1"/>
</dbReference>
<feature type="domain" description="STAS" evidence="1">
    <location>
        <begin position="18"/>
        <end position="125"/>
    </location>
</feature>
<gene>
    <name evidence="2" type="ORF">AB0K40_22415</name>
</gene>
<dbReference type="PROSITE" id="PS50801">
    <property type="entry name" value="STAS"/>
    <property type="match status" value="1"/>
</dbReference>
<reference evidence="2 3" key="1">
    <citation type="submission" date="2024-06" db="EMBL/GenBank/DDBJ databases">
        <title>The Natural Products Discovery Center: Release of the First 8490 Sequenced Strains for Exploring Actinobacteria Biosynthetic Diversity.</title>
        <authorList>
            <person name="Kalkreuter E."/>
            <person name="Kautsar S.A."/>
            <person name="Yang D."/>
            <person name="Bader C.D."/>
            <person name="Teijaro C.N."/>
            <person name="Fluegel L."/>
            <person name="Davis C.M."/>
            <person name="Simpson J.R."/>
            <person name="Lauterbach L."/>
            <person name="Steele A.D."/>
            <person name="Gui C."/>
            <person name="Meng S."/>
            <person name="Li G."/>
            <person name="Viehrig K."/>
            <person name="Ye F."/>
            <person name="Su P."/>
            <person name="Kiefer A.F."/>
            <person name="Nichols A."/>
            <person name="Cepeda A.J."/>
            <person name="Yan W."/>
            <person name="Fan B."/>
            <person name="Jiang Y."/>
            <person name="Adhikari A."/>
            <person name="Zheng C.-J."/>
            <person name="Schuster L."/>
            <person name="Cowan T.M."/>
            <person name="Smanski M.J."/>
            <person name="Chevrette M.G."/>
            <person name="De Carvalho L.P.S."/>
            <person name="Shen B."/>
        </authorList>
    </citation>
    <scope>NUCLEOTIDE SEQUENCE [LARGE SCALE GENOMIC DNA]</scope>
    <source>
        <strain evidence="2 3">NPDC049574</strain>
    </source>
</reference>
<dbReference type="EMBL" id="JBFARM010000006">
    <property type="protein sequence ID" value="MEV4288278.1"/>
    <property type="molecule type" value="Genomic_DNA"/>
</dbReference>
<sequence length="125" mass="13162">MTAFAPLPLTLVLDTPRPGALRVAVGGDLDYTTAEELLTTVIAALDGGSLTDVHLDCGELRICDSSGLSALLTVHRRAAAAGARLHLDDRPPALDRLLDVSGTYEHLTGEPATSDRWHSTTTSSD</sequence>
<dbReference type="Proteomes" id="UP001552427">
    <property type="component" value="Unassembled WGS sequence"/>
</dbReference>
<organism evidence="2 3">
    <name type="scientific">Nonomuraea bangladeshensis</name>
    <dbReference type="NCBI Taxonomy" id="404385"/>
    <lineage>
        <taxon>Bacteria</taxon>
        <taxon>Bacillati</taxon>
        <taxon>Actinomycetota</taxon>
        <taxon>Actinomycetes</taxon>
        <taxon>Streptosporangiales</taxon>
        <taxon>Streptosporangiaceae</taxon>
        <taxon>Nonomuraea</taxon>
    </lineage>
</organism>
<evidence type="ECO:0000313" key="3">
    <source>
        <dbReference type="Proteomes" id="UP001552427"/>
    </source>
</evidence>
<evidence type="ECO:0000313" key="2">
    <source>
        <dbReference type="EMBL" id="MEV4288278.1"/>
    </source>
</evidence>
<dbReference type="Pfam" id="PF13466">
    <property type="entry name" value="STAS_2"/>
    <property type="match status" value="1"/>
</dbReference>
<dbReference type="InterPro" id="IPR036513">
    <property type="entry name" value="STAS_dom_sf"/>
</dbReference>
<dbReference type="SUPFAM" id="SSF52091">
    <property type="entry name" value="SpoIIaa-like"/>
    <property type="match status" value="1"/>
</dbReference>
<dbReference type="InterPro" id="IPR002645">
    <property type="entry name" value="STAS_dom"/>
</dbReference>
<evidence type="ECO:0000259" key="1">
    <source>
        <dbReference type="PROSITE" id="PS50801"/>
    </source>
</evidence>
<dbReference type="RefSeq" id="WP_364452863.1">
    <property type="nucleotide sequence ID" value="NZ_JBFARM010000006.1"/>
</dbReference>
<accession>A0ABV3H6X5</accession>
<keyword evidence="3" id="KW-1185">Reference proteome</keyword>
<proteinExistence type="predicted"/>
<protein>
    <submittedName>
        <fullName evidence="2">STAS domain-containing protein</fullName>
    </submittedName>
</protein>
<dbReference type="InterPro" id="IPR058548">
    <property type="entry name" value="MlaB-like_STAS"/>
</dbReference>